<reference evidence="1" key="1">
    <citation type="journal article" date="2020" name="Nature">
        <title>Giant virus diversity and host interactions through global metagenomics.</title>
        <authorList>
            <person name="Schulz F."/>
            <person name="Roux S."/>
            <person name="Paez-Espino D."/>
            <person name="Jungbluth S."/>
            <person name="Walsh D.A."/>
            <person name="Denef V.J."/>
            <person name="McMahon K.D."/>
            <person name="Konstantinidis K.T."/>
            <person name="Eloe-Fadrosh E.A."/>
            <person name="Kyrpides N.C."/>
            <person name="Woyke T."/>
        </authorList>
    </citation>
    <scope>NUCLEOTIDE SEQUENCE</scope>
    <source>
        <strain evidence="1">GVMAG-M-3300009182-67</strain>
    </source>
</reference>
<dbReference type="AlphaFoldDB" id="A0A6C0AZN1"/>
<accession>A0A6C0AZN1</accession>
<proteinExistence type="predicted"/>
<dbReference type="EMBL" id="MN739039">
    <property type="protein sequence ID" value="QHS84994.1"/>
    <property type="molecule type" value="Genomic_DNA"/>
</dbReference>
<organism evidence="1">
    <name type="scientific">viral metagenome</name>
    <dbReference type="NCBI Taxonomy" id="1070528"/>
    <lineage>
        <taxon>unclassified sequences</taxon>
        <taxon>metagenomes</taxon>
        <taxon>organismal metagenomes</taxon>
    </lineage>
</organism>
<protein>
    <submittedName>
        <fullName evidence="1">Uncharacterized protein</fullName>
    </submittedName>
</protein>
<sequence>MALCQAICKCYPFERCTFIAKYNDDDDDGTTKVYCGNHRTNKPVAKNICQGITKEGKQCKCPVKRGQFCSRHIIPEQPDHDYSELKLYKPDVNWPDMGLVLNGVKKVKTGKQLARAIEMYNYAYYPNNLFPITETSPEELERCNNRFTILMMETFFVNYYLDYDTPHWQGIITDLVKKTENVKWLSEYHLLFRKKFDSAFREETKKNYIEKVLVQASGTDVAKKIKEFL</sequence>
<evidence type="ECO:0000313" key="1">
    <source>
        <dbReference type="EMBL" id="QHS84994.1"/>
    </source>
</evidence>
<name>A0A6C0AZN1_9ZZZZ</name>